<dbReference type="OrthoDB" id="294702at2759"/>
<evidence type="ECO:0000259" key="1">
    <source>
        <dbReference type="Pfam" id="PF00561"/>
    </source>
</evidence>
<dbReference type="InterPro" id="IPR000073">
    <property type="entry name" value="AB_hydrolase_1"/>
</dbReference>
<protein>
    <submittedName>
        <fullName evidence="2">Alpha/beta-hydrolase</fullName>
    </submittedName>
</protein>
<dbReference type="EMBL" id="ML987193">
    <property type="protein sequence ID" value="KAF2250749.1"/>
    <property type="molecule type" value="Genomic_DNA"/>
</dbReference>
<dbReference type="GeneID" id="54588140"/>
<dbReference type="InterPro" id="IPR029058">
    <property type="entry name" value="AB_hydrolase_fold"/>
</dbReference>
<feature type="domain" description="AB hydrolase-1" evidence="1">
    <location>
        <begin position="29"/>
        <end position="264"/>
    </location>
</feature>
<organism evidence="2 3">
    <name type="scientific">Trematosphaeria pertusa</name>
    <dbReference type="NCBI Taxonomy" id="390896"/>
    <lineage>
        <taxon>Eukaryota</taxon>
        <taxon>Fungi</taxon>
        <taxon>Dikarya</taxon>
        <taxon>Ascomycota</taxon>
        <taxon>Pezizomycotina</taxon>
        <taxon>Dothideomycetes</taxon>
        <taxon>Pleosporomycetidae</taxon>
        <taxon>Pleosporales</taxon>
        <taxon>Massarineae</taxon>
        <taxon>Trematosphaeriaceae</taxon>
        <taxon>Trematosphaeria</taxon>
    </lineage>
</organism>
<dbReference type="Gene3D" id="3.40.50.1820">
    <property type="entry name" value="alpha/beta hydrolase"/>
    <property type="match status" value="1"/>
</dbReference>
<dbReference type="Pfam" id="PF00561">
    <property type="entry name" value="Abhydrolase_1"/>
    <property type="match status" value="1"/>
</dbReference>
<keyword evidence="2" id="KW-0378">Hydrolase</keyword>
<sequence length="281" mass="30705">MSESQVITLPDGRSLCYSTFGTSIHPDRPTVFYFHGFPGTHHEGELFHEAASQKGIQLIAITRPGFGGSTYQPNRTLLSFPQDVLALADHLNIQRFAVAGISGGGPYALACVKAIPPARLLGTVVICGMYPLKLGTTGMMLANRMLFYVASWTTWLAMVDNFKTIPAVDWAAFQEDEGRILKVVLKSGREALQPGPEGAAWEAYLFGSEWGFELEELEVQKGRLVLWHGGKDVNVPLGMAETAAKLIPNAELRAEQEEGHISLMARTVDEMIDTLGNMLKA</sequence>
<name>A0A6A6IKL7_9PLEO</name>
<dbReference type="PANTHER" id="PTHR45763:SF46">
    <property type="entry name" value="AB HYDROLASE-1 DOMAIN-CONTAINING PROTEIN"/>
    <property type="match status" value="1"/>
</dbReference>
<dbReference type="RefSeq" id="XP_033685753.1">
    <property type="nucleotide sequence ID" value="XM_033834810.1"/>
</dbReference>
<dbReference type="AlphaFoldDB" id="A0A6A6IKL7"/>
<dbReference type="Proteomes" id="UP000800094">
    <property type="component" value="Unassembled WGS sequence"/>
</dbReference>
<dbReference type="PANTHER" id="PTHR45763">
    <property type="entry name" value="HYDROLASE, ALPHA/BETA FOLD FAMILY PROTEIN, EXPRESSED-RELATED"/>
    <property type="match status" value="1"/>
</dbReference>
<dbReference type="SUPFAM" id="SSF53474">
    <property type="entry name" value="alpha/beta-Hydrolases"/>
    <property type="match status" value="1"/>
</dbReference>
<keyword evidence="3" id="KW-1185">Reference proteome</keyword>
<evidence type="ECO:0000313" key="2">
    <source>
        <dbReference type="EMBL" id="KAF2250749.1"/>
    </source>
</evidence>
<accession>A0A6A6IKL7</accession>
<gene>
    <name evidence="2" type="ORF">BU26DRAFT_591707</name>
</gene>
<proteinExistence type="predicted"/>
<dbReference type="GO" id="GO:0016787">
    <property type="term" value="F:hydrolase activity"/>
    <property type="evidence" value="ECO:0007669"/>
    <property type="project" value="UniProtKB-KW"/>
</dbReference>
<evidence type="ECO:0000313" key="3">
    <source>
        <dbReference type="Proteomes" id="UP000800094"/>
    </source>
</evidence>
<reference evidence="2" key="1">
    <citation type="journal article" date="2020" name="Stud. Mycol.">
        <title>101 Dothideomycetes genomes: a test case for predicting lifestyles and emergence of pathogens.</title>
        <authorList>
            <person name="Haridas S."/>
            <person name="Albert R."/>
            <person name="Binder M."/>
            <person name="Bloem J."/>
            <person name="Labutti K."/>
            <person name="Salamov A."/>
            <person name="Andreopoulos B."/>
            <person name="Baker S."/>
            <person name="Barry K."/>
            <person name="Bills G."/>
            <person name="Bluhm B."/>
            <person name="Cannon C."/>
            <person name="Castanera R."/>
            <person name="Culley D."/>
            <person name="Daum C."/>
            <person name="Ezra D."/>
            <person name="Gonzalez J."/>
            <person name="Henrissat B."/>
            <person name="Kuo A."/>
            <person name="Liang C."/>
            <person name="Lipzen A."/>
            <person name="Lutzoni F."/>
            <person name="Magnuson J."/>
            <person name="Mondo S."/>
            <person name="Nolan M."/>
            <person name="Ohm R."/>
            <person name="Pangilinan J."/>
            <person name="Park H.-J."/>
            <person name="Ramirez L."/>
            <person name="Alfaro M."/>
            <person name="Sun H."/>
            <person name="Tritt A."/>
            <person name="Yoshinaga Y."/>
            <person name="Zwiers L.-H."/>
            <person name="Turgeon B."/>
            <person name="Goodwin S."/>
            <person name="Spatafora J."/>
            <person name="Crous P."/>
            <person name="Grigoriev I."/>
        </authorList>
    </citation>
    <scope>NUCLEOTIDE SEQUENCE</scope>
    <source>
        <strain evidence="2">CBS 122368</strain>
    </source>
</reference>